<dbReference type="InterPro" id="IPR024382">
    <property type="entry name" value="Vps3844_C"/>
</dbReference>
<dbReference type="InterPro" id="IPR053065">
    <property type="entry name" value="Archenteron_Induction-Rel"/>
</dbReference>
<protein>
    <recommendedName>
        <fullName evidence="7">DUF3844 domain-containing protein</fullName>
    </recommendedName>
</protein>
<dbReference type="Pfam" id="PF12955">
    <property type="entry name" value="Vps3844_C"/>
    <property type="match status" value="1"/>
</dbReference>
<feature type="chain" id="PRO_5043339726" description="DUF3844 domain-containing protein" evidence="2">
    <location>
        <begin position="21"/>
        <end position="445"/>
    </location>
</feature>
<dbReference type="AlphaFoldDB" id="A0AAV9U0S6"/>
<evidence type="ECO:0000256" key="1">
    <source>
        <dbReference type="SAM" id="Phobius"/>
    </source>
</evidence>
<dbReference type="InterPro" id="IPR049205">
    <property type="entry name" value="Vps3844_N"/>
</dbReference>
<dbReference type="PANTHER" id="PTHR36853">
    <property type="entry name" value="EXPRESSED PROTEIN"/>
    <property type="match status" value="1"/>
</dbReference>
<dbReference type="Proteomes" id="UP001375240">
    <property type="component" value="Unassembled WGS sequence"/>
</dbReference>
<keyword evidence="1" id="KW-0472">Membrane</keyword>
<evidence type="ECO:0000313" key="6">
    <source>
        <dbReference type="Proteomes" id="UP001375240"/>
    </source>
</evidence>
<dbReference type="GO" id="GO:0005783">
    <property type="term" value="C:endoplasmic reticulum"/>
    <property type="evidence" value="ECO:0007669"/>
    <property type="project" value="TreeGrafter"/>
</dbReference>
<keyword evidence="1" id="KW-0812">Transmembrane</keyword>
<sequence>MKATLLSTLAVLASLRPASAANAAFYTWPNSVSTDRSEKPEVLSHLEGRLALASRLGLSQFHQLGTGSDVNKLQNVASPRMRLWTDKSDVDGTVVITVGGVSKADVFMDRKPIFEIDDTPAVSEVGRLMKRLETEAEKVMATNAKFLYSNSNGGFVDTVSPAHASGIDLVADMNRWTAFEAAVGQSDASLFKSDAAADVDFLEEYMVLKAIAEKSVEQVKAEKATIFVHIVSLDSISRKDGVNSQKHKVASKLMAAVLKQVASAAEGYPSIIGLVPPTSKNAKRIDNDLVGTFELKKRKEAPLAPSQTPKFTAAEAVIPLKNKNKGKDTNKIARPRPGCFESRDVCGNSTNSCNGRGSCMKSSTQSNCWSCACNATIIKVHGQNKTTYWGGNACQKEDVSVPFLLFVTFGIIMTLGVAWTINKMLSMGEEELPGELSAGVAIVKK</sequence>
<feature type="domain" description="Vacuolar sorting protein Vps3844 N-terminal" evidence="4">
    <location>
        <begin position="41"/>
        <end position="134"/>
    </location>
</feature>
<feature type="signal peptide" evidence="2">
    <location>
        <begin position="1"/>
        <end position="20"/>
    </location>
</feature>
<gene>
    <name evidence="5" type="ORF">TWF696_002832</name>
</gene>
<evidence type="ECO:0000256" key="2">
    <source>
        <dbReference type="SAM" id="SignalP"/>
    </source>
</evidence>
<keyword evidence="2" id="KW-0732">Signal</keyword>
<evidence type="ECO:0000259" key="4">
    <source>
        <dbReference type="Pfam" id="PF21656"/>
    </source>
</evidence>
<reference evidence="5 6" key="1">
    <citation type="submission" date="2019-10" db="EMBL/GenBank/DDBJ databases">
        <authorList>
            <person name="Palmer J.M."/>
        </authorList>
    </citation>
    <scope>NUCLEOTIDE SEQUENCE [LARGE SCALE GENOMIC DNA]</scope>
    <source>
        <strain evidence="5 6">TWF696</strain>
    </source>
</reference>
<feature type="transmembrane region" description="Helical" evidence="1">
    <location>
        <begin position="401"/>
        <end position="421"/>
    </location>
</feature>
<accession>A0AAV9U0S6</accession>
<proteinExistence type="predicted"/>
<comment type="caution">
    <text evidence="5">The sequence shown here is derived from an EMBL/GenBank/DDBJ whole genome shotgun (WGS) entry which is preliminary data.</text>
</comment>
<feature type="domain" description="Vacuolar sorting protein Vps3844 C-terminal" evidence="3">
    <location>
        <begin position="339"/>
        <end position="438"/>
    </location>
</feature>
<organism evidence="5 6">
    <name type="scientific">Orbilia brochopaga</name>
    <dbReference type="NCBI Taxonomy" id="3140254"/>
    <lineage>
        <taxon>Eukaryota</taxon>
        <taxon>Fungi</taxon>
        <taxon>Dikarya</taxon>
        <taxon>Ascomycota</taxon>
        <taxon>Pezizomycotina</taxon>
        <taxon>Orbiliomycetes</taxon>
        <taxon>Orbiliales</taxon>
        <taxon>Orbiliaceae</taxon>
        <taxon>Orbilia</taxon>
    </lineage>
</organism>
<name>A0AAV9U0S6_9PEZI</name>
<keyword evidence="6" id="KW-1185">Reference proteome</keyword>
<evidence type="ECO:0000313" key="5">
    <source>
        <dbReference type="EMBL" id="KAK6332810.1"/>
    </source>
</evidence>
<evidence type="ECO:0008006" key="7">
    <source>
        <dbReference type="Google" id="ProtNLM"/>
    </source>
</evidence>
<dbReference type="EMBL" id="JAVHNQ010000014">
    <property type="protein sequence ID" value="KAK6332810.1"/>
    <property type="molecule type" value="Genomic_DNA"/>
</dbReference>
<dbReference type="Pfam" id="PF21656">
    <property type="entry name" value="DUF6859"/>
    <property type="match status" value="1"/>
</dbReference>
<evidence type="ECO:0000259" key="3">
    <source>
        <dbReference type="Pfam" id="PF12955"/>
    </source>
</evidence>
<dbReference type="PANTHER" id="PTHR36853:SF1">
    <property type="entry name" value="DUF3844 DOMAIN-CONTAINING PROTEIN"/>
    <property type="match status" value="1"/>
</dbReference>
<keyword evidence="1" id="KW-1133">Transmembrane helix</keyword>